<comment type="caution">
    <text evidence="1">The sequence shown here is derived from an EMBL/GenBank/DDBJ whole genome shotgun (WGS) entry which is preliminary data.</text>
</comment>
<reference evidence="1 2" key="1">
    <citation type="journal article" date="2019" name="Commun. Biol.">
        <title>The bagworm genome reveals a unique fibroin gene that provides high tensile strength.</title>
        <authorList>
            <person name="Kono N."/>
            <person name="Nakamura H."/>
            <person name="Ohtoshi R."/>
            <person name="Tomita M."/>
            <person name="Numata K."/>
            <person name="Arakawa K."/>
        </authorList>
    </citation>
    <scope>NUCLEOTIDE SEQUENCE [LARGE SCALE GENOMIC DNA]</scope>
</reference>
<protein>
    <submittedName>
        <fullName evidence="1">Uncharacterized protein</fullName>
    </submittedName>
</protein>
<sequence length="211" mass="22911">MSSYKITSPKRYSFLVKYSVESQISSYKNMVKTAIHCHGADLPHDLEHLSAGTLIVQWSMLSYPAPTLGLRGRRQAVRRRGAHTLGTQDGAGGATGESNVKKVRGRHKNMLFEPRPDRNLARAATGHGLAIRECVVRSLRIGTISRGEGVHHDATGQVAARAGLLLCDGAARGSPAAGAALLRQGRGLRADHYSRVEPNKESCLELNDRLR</sequence>
<gene>
    <name evidence="1" type="ORF">EVAR_11842_1</name>
</gene>
<evidence type="ECO:0000313" key="1">
    <source>
        <dbReference type="EMBL" id="GBP76735.1"/>
    </source>
</evidence>
<dbReference type="Proteomes" id="UP000299102">
    <property type="component" value="Unassembled WGS sequence"/>
</dbReference>
<keyword evidence="2" id="KW-1185">Reference proteome</keyword>
<dbReference type="AlphaFoldDB" id="A0A4C1YQV8"/>
<evidence type="ECO:0000313" key="2">
    <source>
        <dbReference type="Proteomes" id="UP000299102"/>
    </source>
</evidence>
<proteinExistence type="predicted"/>
<name>A0A4C1YQV8_EUMVA</name>
<organism evidence="1 2">
    <name type="scientific">Eumeta variegata</name>
    <name type="common">Bagworm moth</name>
    <name type="synonym">Eumeta japonica</name>
    <dbReference type="NCBI Taxonomy" id="151549"/>
    <lineage>
        <taxon>Eukaryota</taxon>
        <taxon>Metazoa</taxon>
        <taxon>Ecdysozoa</taxon>
        <taxon>Arthropoda</taxon>
        <taxon>Hexapoda</taxon>
        <taxon>Insecta</taxon>
        <taxon>Pterygota</taxon>
        <taxon>Neoptera</taxon>
        <taxon>Endopterygota</taxon>
        <taxon>Lepidoptera</taxon>
        <taxon>Glossata</taxon>
        <taxon>Ditrysia</taxon>
        <taxon>Tineoidea</taxon>
        <taxon>Psychidae</taxon>
        <taxon>Oiketicinae</taxon>
        <taxon>Eumeta</taxon>
    </lineage>
</organism>
<dbReference type="EMBL" id="BGZK01001301">
    <property type="protein sequence ID" value="GBP76735.1"/>
    <property type="molecule type" value="Genomic_DNA"/>
</dbReference>
<accession>A0A4C1YQV8</accession>